<feature type="transmembrane region" description="Helical" evidence="6">
    <location>
        <begin position="373"/>
        <end position="395"/>
    </location>
</feature>
<evidence type="ECO:0000256" key="4">
    <source>
        <dbReference type="ARBA" id="ARBA00022989"/>
    </source>
</evidence>
<feature type="transmembrane region" description="Helical" evidence="6">
    <location>
        <begin position="431"/>
        <end position="448"/>
    </location>
</feature>
<proteinExistence type="predicted"/>
<comment type="caution">
    <text evidence="7">The sequence shown here is derived from an EMBL/GenBank/DDBJ whole genome shotgun (WGS) entry which is preliminary data.</text>
</comment>
<dbReference type="Pfam" id="PF13520">
    <property type="entry name" value="AA_permease_2"/>
    <property type="match status" value="1"/>
</dbReference>
<dbReference type="GO" id="GO:0005886">
    <property type="term" value="C:plasma membrane"/>
    <property type="evidence" value="ECO:0007669"/>
    <property type="project" value="UniProtKB-SubCell"/>
</dbReference>
<keyword evidence="2" id="KW-1003">Cell membrane</keyword>
<feature type="transmembrane region" description="Helical" evidence="6">
    <location>
        <begin position="158"/>
        <end position="180"/>
    </location>
</feature>
<feature type="transmembrane region" description="Helical" evidence="6">
    <location>
        <begin position="109"/>
        <end position="128"/>
    </location>
</feature>
<evidence type="ECO:0000256" key="1">
    <source>
        <dbReference type="ARBA" id="ARBA00004651"/>
    </source>
</evidence>
<keyword evidence="5 6" id="KW-0472">Membrane</keyword>
<dbReference type="PANTHER" id="PTHR42770">
    <property type="entry name" value="AMINO ACID TRANSPORTER-RELATED"/>
    <property type="match status" value="1"/>
</dbReference>
<dbReference type="Proteomes" id="UP000243342">
    <property type="component" value="Unassembled WGS sequence"/>
</dbReference>
<evidence type="ECO:0000256" key="3">
    <source>
        <dbReference type="ARBA" id="ARBA00022692"/>
    </source>
</evidence>
<reference evidence="7 8" key="1">
    <citation type="submission" date="2016-10" db="EMBL/GenBank/DDBJ databases">
        <title>Genome sequence of Streptomyces gilvigriseus MUSC 26.</title>
        <authorList>
            <person name="Lee L.-H."/>
            <person name="Ser H.-L."/>
        </authorList>
    </citation>
    <scope>NUCLEOTIDE SEQUENCE [LARGE SCALE GENOMIC DNA]</scope>
    <source>
        <strain evidence="7 8">MUSC 26</strain>
    </source>
</reference>
<evidence type="ECO:0000313" key="7">
    <source>
        <dbReference type="EMBL" id="OIV38799.1"/>
    </source>
</evidence>
<feature type="transmembrane region" description="Helical" evidence="6">
    <location>
        <begin position="341"/>
        <end position="361"/>
    </location>
</feature>
<evidence type="ECO:0000313" key="8">
    <source>
        <dbReference type="Proteomes" id="UP000243342"/>
    </source>
</evidence>
<accession>A0A1J7BJD8</accession>
<dbReference type="OrthoDB" id="9762947at2"/>
<evidence type="ECO:0000256" key="5">
    <source>
        <dbReference type="ARBA" id="ARBA00023136"/>
    </source>
</evidence>
<feature type="transmembrane region" description="Helical" evidence="6">
    <location>
        <begin position="407"/>
        <end position="425"/>
    </location>
</feature>
<feature type="transmembrane region" description="Helical" evidence="6">
    <location>
        <begin position="200"/>
        <end position="219"/>
    </location>
</feature>
<comment type="subcellular location">
    <subcellularLocation>
        <location evidence="1">Cell membrane</location>
        <topology evidence="1">Multi-pass membrane protein</topology>
    </subcellularLocation>
</comment>
<name>A0A1J7BJD8_9ACTN</name>
<evidence type="ECO:0000256" key="2">
    <source>
        <dbReference type="ARBA" id="ARBA00022475"/>
    </source>
</evidence>
<dbReference type="EMBL" id="MLCF01000011">
    <property type="protein sequence ID" value="OIV38799.1"/>
    <property type="molecule type" value="Genomic_DNA"/>
</dbReference>
<protein>
    <submittedName>
        <fullName evidence="7">Amino acid permease</fullName>
    </submittedName>
</protein>
<evidence type="ECO:0000256" key="6">
    <source>
        <dbReference type="SAM" id="Phobius"/>
    </source>
</evidence>
<feature type="transmembrane region" description="Helical" evidence="6">
    <location>
        <begin position="26"/>
        <end position="46"/>
    </location>
</feature>
<dbReference type="Gene3D" id="1.20.1740.10">
    <property type="entry name" value="Amino acid/polyamine transporter I"/>
    <property type="match status" value="1"/>
</dbReference>
<dbReference type="PIRSF" id="PIRSF006060">
    <property type="entry name" value="AA_transporter"/>
    <property type="match status" value="1"/>
</dbReference>
<dbReference type="InterPro" id="IPR002293">
    <property type="entry name" value="AA/rel_permease1"/>
</dbReference>
<sequence length="465" mass="48900">MSTAPPQTPASESEPGFRRTLTFRDLMVYGIVFIGPMAPVGIFGVLDAKSGGAVVLVYLIATVAMGLTAFSYTQMVRVVPRAGSVFSYARAGLGEGPGFMAGWMVMLDYVLIPAVAYTFTGIALNSLVPSVSRWVWAALALVVTTLLNMLGVRIAARVSFLVVAFEVVVLAIFVVAAVVWLAQHGAARPWDSPLHGTSGFALGAVMGAVSVAVLSYLGFDAIASFAEEHEGPSARVGRALLVCLLVTAALFVVQTWLGSMLTTETPAQLAAHPADQGSIFYTSVDHTIGHWMQVLMTLAKALGASFSALTAQAAAGRLLFAMARRRRLPRMLGHLDAQAGVPRRTLLLSAVITCAAAIWAATRDDGLDQLSSVVNVGALCGFTLLHASVVGWYAVRKRGGDAAVRPLQHVVVPVIGAAVTVWIIVEANRAAQWVGLAWLVLGLIVLGVQTARAGSRRDGNVGADQ</sequence>
<dbReference type="RefSeq" id="WP_071655133.1">
    <property type="nucleotide sequence ID" value="NZ_MLCF01000011.1"/>
</dbReference>
<keyword evidence="8" id="KW-1185">Reference proteome</keyword>
<organism evidence="7 8">
    <name type="scientific">Mangrovactinospora gilvigrisea</name>
    <dbReference type="NCBI Taxonomy" id="1428644"/>
    <lineage>
        <taxon>Bacteria</taxon>
        <taxon>Bacillati</taxon>
        <taxon>Actinomycetota</taxon>
        <taxon>Actinomycetes</taxon>
        <taxon>Kitasatosporales</taxon>
        <taxon>Streptomycetaceae</taxon>
        <taxon>Mangrovactinospora</taxon>
    </lineage>
</organism>
<feature type="transmembrane region" description="Helical" evidence="6">
    <location>
        <begin position="239"/>
        <end position="257"/>
    </location>
</feature>
<dbReference type="STRING" id="1428644.BIV57_03380"/>
<feature type="transmembrane region" description="Helical" evidence="6">
    <location>
        <begin position="301"/>
        <end position="320"/>
    </location>
</feature>
<dbReference type="AlphaFoldDB" id="A0A1J7BJD8"/>
<feature type="transmembrane region" description="Helical" evidence="6">
    <location>
        <begin position="52"/>
        <end position="72"/>
    </location>
</feature>
<dbReference type="InterPro" id="IPR050367">
    <property type="entry name" value="APC_superfamily"/>
</dbReference>
<feature type="transmembrane region" description="Helical" evidence="6">
    <location>
        <begin position="134"/>
        <end position="151"/>
    </location>
</feature>
<dbReference type="GO" id="GO:0022857">
    <property type="term" value="F:transmembrane transporter activity"/>
    <property type="evidence" value="ECO:0007669"/>
    <property type="project" value="InterPro"/>
</dbReference>
<dbReference type="PANTHER" id="PTHR42770:SF16">
    <property type="entry name" value="AMINO ACID PERMEASE"/>
    <property type="match status" value="1"/>
</dbReference>
<keyword evidence="4 6" id="KW-1133">Transmembrane helix</keyword>
<keyword evidence="3 6" id="KW-0812">Transmembrane</keyword>
<gene>
    <name evidence="7" type="ORF">BIV57_03380</name>
</gene>